<sequence>MLLPAAGGAPSAGLPTPTTLPAQFLINSEMVLLETELSETVASAVQKILKEEIPKIGNRLLKKIPYKYFISD</sequence>
<evidence type="ECO:0000313" key="2">
    <source>
        <dbReference type="Proteomes" id="UP001159363"/>
    </source>
</evidence>
<comment type="caution">
    <text evidence="1">The sequence shown here is derived from an EMBL/GenBank/DDBJ whole genome shotgun (WGS) entry which is preliminary data.</text>
</comment>
<dbReference type="Proteomes" id="UP001159363">
    <property type="component" value="Chromosome 11"/>
</dbReference>
<proteinExistence type="predicted"/>
<gene>
    <name evidence="1" type="ORF">PR048_027380</name>
</gene>
<reference evidence="1 2" key="1">
    <citation type="submission" date="2023-02" db="EMBL/GenBank/DDBJ databases">
        <title>LHISI_Scaffold_Assembly.</title>
        <authorList>
            <person name="Stuart O.P."/>
            <person name="Cleave R."/>
            <person name="Magrath M.J.L."/>
            <person name="Mikheyev A.S."/>
        </authorList>
    </citation>
    <scope>NUCLEOTIDE SEQUENCE [LARGE SCALE GENOMIC DNA]</scope>
    <source>
        <strain evidence="1">Daus_M_001</strain>
        <tissue evidence="1">Leg muscle</tissue>
    </source>
</reference>
<dbReference type="EMBL" id="JARBHB010000012">
    <property type="protein sequence ID" value="KAJ8871076.1"/>
    <property type="molecule type" value="Genomic_DNA"/>
</dbReference>
<keyword evidence="2" id="KW-1185">Reference proteome</keyword>
<evidence type="ECO:0000313" key="1">
    <source>
        <dbReference type="EMBL" id="KAJ8871076.1"/>
    </source>
</evidence>
<name>A0ABQ9GGC6_9NEOP</name>
<accession>A0ABQ9GGC6</accession>
<protein>
    <submittedName>
        <fullName evidence="1">Uncharacterized protein</fullName>
    </submittedName>
</protein>
<organism evidence="1 2">
    <name type="scientific">Dryococelus australis</name>
    <dbReference type="NCBI Taxonomy" id="614101"/>
    <lineage>
        <taxon>Eukaryota</taxon>
        <taxon>Metazoa</taxon>
        <taxon>Ecdysozoa</taxon>
        <taxon>Arthropoda</taxon>
        <taxon>Hexapoda</taxon>
        <taxon>Insecta</taxon>
        <taxon>Pterygota</taxon>
        <taxon>Neoptera</taxon>
        <taxon>Polyneoptera</taxon>
        <taxon>Phasmatodea</taxon>
        <taxon>Verophasmatodea</taxon>
        <taxon>Anareolatae</taxon>
        <taxon>Phasmatidae</taxon>
        <taxon>Eurycanthinae</taxon>
        <taxon>Dryococelus</taxon>
    </lineage>
</organism>